<organism evidence="2">
    <name type="scientific">Zymomonas mobilis subsp. mobilis (strain ATCC 31821 / ZM4 / CP4)</name>
    <dbReference type="NCBI Taxonomy" id="264203"/>
    <lineage>
        <taxon>Bacteria</taxon>
        <taxon>Pseudomonadati</taxon>
        <taxon>Pseudomonadota</taxon>
        <taxon>Alphaproteobacteria</taxon>
        <taxon>Sphingomonadales</taxon>
        <taxon>Zymomonadaceae</taxon>
        <taxon>Zymomonas</taxon>
    </lineage>
</organism>
<reference evidence="2" key="1">
    <citation type="submission" date="2010-01" db="EMBL/GenBank/DDBJ databases">
        <title>Complete sequence of plasmid1 of Zymomonas mobilis subsp. mobilis ZM4.</title>
        <authorList>
            <consortium name="US DOE Joint Genome Institute"/>
            <person name="Lucas S."/>
            <person name="Copeland A."/>
            <person name="Lapidus A."/>
            <person name="Glavina del Rio T."/>
            <person name="Tice H."/>
            <person name="Bruce D."/>
            <person name="Goodwin L."/>
            <person name="Pitluck S."/>
            <person name="Balakireva M."/>
            <person name="Brettin T."/>
            <person name="Detter J.C."/>
            <person name="Han C."/>
            <person name="Larimer F."/>
            <person name="Land M."/>
            <person name="Hauser L."/>
            <person name="Kyrpides N."/>
            <person name="Mikhailova N."/>
            <person name="Pappas K."/>
        </authorList>
    </citation>
    <scope>NUCLEOTIDE SEQUENCE [LARGE SCALE GENOMIC DNA]</scope>
    <source>
        <strain evidence="2">ZM4</strain>
        <plasmid evidence="2">pZZM401</plasmid>
    </source>
</reference>
<geneLocation type="plasmid" evidence="2">
    <name>pZZM401</name>
</geneLocation>
<proteinExistence type="predicted"/>
<protein>
    <submittedName>
        <fullName evidence="2">Phage baseplate assembly protein V</fullName>
    </submittedName>
</protein>
<evidence type="ECO:0000313" key="2">
    <source>
        <dbReference type="EMBL" id="ADC33796.1"/>
    </source>
</evidence>
<accession>A0A806CKJ7</accession>
<dbReference type="InterPro" id="IPR013046">
    <property type="entry name" value="GpV/Gp45"/>
</dbReference>
<dbReference type="NCBIfam" id="TIGR01644">
    <property type="entry name" value="phage_P2_V"/>
    <property type="match status" value="1"/>
</dbReference>
<name>A0A806CKJ7_ZYMMO</name>
<keyword evidence="2" id="KW-0614">Plasmid</keyword>
<dbReference type="Gene3D" id="2.40.50.230">
    <property type="entry name" value="Gp5 N-terminal domain"/>
    <property type="match status" value="1"/>
</dbReference>
<dbReference type="EMBL" id="CP001881">
    <property type="protein sequence ID" value="ADC33796.1"/>
    <property type="molecule type" value="Genomic_DNA"/>
</dbReference>
<sequence>MIAFGVVKSLSDQGAIITIADIDTPELPWSTIANKNLSIWSPPPVGAQVIVFAPNGDLNSAAIIGQLPSDSHPLPSKSESEIVIAFGDGTLIKYDLSDKKFTGEFAGDATLKFPQGLEIIGDLSVSGKVTAETVKADTITGSSDVSGGGISLKNHTHSTKMGPTSPPS</sequence>
<gene>
    <name evidence="2" type="ORF">ZZM4_0020</name>
</gene>
<feature type="region of interest" description="Disordered" evidence="1">
    <location>
        <begin position="145"/>
        <end position="168"/>
    </location>
</feature>
<evidence type="ECO:0000256" key="1">
    <source>
        <dbReference type="SAM" id="MobiDB-lite"/>
    </source>
</evidence>
<dbReference type="AlphaFoldDB" id="A0A806CKJ7"/>
<dbReference type="InterPro" id="IPR037026">
    <property type="entry name" value="Vgr_OB-fold_dom_sf"/>
</dbReference>